<evidence type="ECO:0000256" key="1">
    <source>
        <dbReference type="ARBA" id="ARBA00022737"/>
    </source>
</evidence>
<evidence type="ECO:0000256" key="2">
    <source>
        <dbReference type="ARBA" id="ARBA00023043"/>
    </source>
</evidence>
<dbReference type="Proteomes" id="UP000887561">
    <property type="component" value="Unplaced"/>
</dbReference>
<dbReference type="AlphaFoldDB" id="A0A915N6U3"/>
<dbReference type="SUPFAM" id="SSF47769">
    <property type="entry name" value="SAM/Pointed domain"/>
    <property type="match status" value="1"/>
</dbReference>
<dbReference type="SMART" id="SM00454">
    <property type="entry name" value="SAM"/>
    <property type="match status" value="1"/>
</dbReference>
<feature type="repeat" description="ANK" evidence="3">
    <location>
        <begin position="198"/>
        <end position="230"/>
    </location>
</feature>
<dbReference type="Pfam" id="PF07647">
    <property type="entry name" value="SAM_2"/>
    <property type="match status" value="1"/>
</dbReference>
<proteinExistence type="predicted"/>
<evidence type="ECO:0000313" key="7">
    <source>
        <dbReference type="WBParaSite" id="scaffold7397_cov157.g11981"/>
    </source>
</evidence>
<dbReference type="SUPFAM" id="SSF48403">
    <property type="entry name" value="Ankyrin repeat"/>
    <property type="match status" value="1"/>
</dbReference>
<dbReference type="InterPro" id="IPR013761">
    <property type="entry name" value="SAM/pointed_sf"/>
</dbReference>
<dbReference type="InterPro" id="IPR002110">
    <property type="entry name" value="Ankyrin_rpt"/>
</dbReference>
<organism evidence="6 7">
    <name type="scientific">Meloidogyne javanica</name>
    <name type="common">Root-knot nematode worm</name>
    <dbReference type="NCBI Taxonomy" id="6303"/>
    <lineage>
        <taxon>Eukaryota</taxon>
        <taxon>Metazoa</taxon>
        <taxon>Ecdysozoa</taxon>
        <taxon>Nematoda</taxon>
        <taxon>Chromadorea</taxon>
        <taxon>Rhabditida</taxon>
        <taxon>Tylenchina</taxon>
        <taxon>Tylenchomorpha</taxon>
        <taxon>Tylenchoidea</taxon>
        <taxon>Meloidogynidae</taxon>
        <taxon>Meloidogyninae</taxon>
        <taxon>Meloidogyne</taxon>
        <taxon>Meloidogyne incognita group</taxon>
    </lineage>
</organism>
<dbReference type="SMART" id="SM00248">
    <property type="entry name" value="ANK"/>
    <property type="match status" value="5"/>
</dbReference>
<dbReference type="PROSITE" id="PS50297">
    <property type="entry name" value="ANK_REP_REGION"/>
    <property type="match status" value="2"/>
</dbReference>
<sequence length="581" mass="65597">MSKKQNSRRSPLKFFRFSPSNDDSHFSNPPTGWLCNLRQPNTLHTLLHLAALHGHKEIVEILIEKDKQLIEIKDRRGCLPLHLAAWNGHLNILEILLDFEPKSVKNGNPKMRNAHQENSLDIAVRTGRANLCRLLLMHCPELPVLSTSECCPTTPTHPTKSSSYSTPIYPLHIVARIGNEDCLKVLLENGFDTKYLGAAGTALHIAAINGNKNALKILLDNEDNLSSSSINVKNIEGLTVFELLNKQLNIFGSSNEKRIHERKSYPPCTTSTNSHSPKQTQPIRIHTKNDTSDNKTMTNTNIHKHSQAKSDCPNSTSADCPYQPLPDEIVNKLENNQQKNINGFSYQNLPKRSLLYDNAPLSAAGRRKWQHNCCHPPNGSSSNSPLPRAEMSDYHCSNSSLPHSINREFSLSTTQKNNKEESNNSELIDSNQHKIINWLKIEVELEEELAARIGHLLINNGFDCFEFLKGSLNTKFMTELGIERKSQLRICRCLDEPSTQIICIPNALMFDSISDWLKALNLSELFSKFSKENITSTKDLINFKLNRNYLEKLEITKLGHIARIIRSIDMATTSNVDVHKI</sequence>
<dbReference type="InterPro" id="IPR001660">
    <property type="entry name" value="SAM"/>
</dbReference>
<evidence type="ECO:0000256" key="4">
    <source>
        <dbReference type="SAM" id="MobiDB-lite"/>
    </source>
</evidence>
<protein>
    <submittedName>
        <fullName evidence="7">SAM domain-containing protein</fullName>
    </submittedName>
</protein>
<keyword evidence="6" id="KW-1185">Reference proteome</keyword>
<accession>A0A915N6U3</accession>
<dbReference type="Gene3D" id="1.25.40.20">
    <property type="entry name" value="Ankyrin repeat-containing domain"/>
    <property type="match status" value="2"/>
</dbReference>
<dbReference type="PANTHER" id="PTHR24174:SF16">
    <property type="entry name" value="CASKIN-2"/>
    <property type="match status" value="1"/>
</dbReference>
<feature type="domain" description="SAM" evidence="5">
    <location>
        <begin position="508"/>
        <end position="574"/>
    </location>
</feature>
<feature type="region of interest" description="Disordered" evidence="4">
    <location>
        <begin position="375"/>
        <end position="395"/>
    </location>
</feature>
<dbReference type="Gene3D" id="1.10.150.50">
    <property type="entry name" value="Transcription Factor, Ets-1"/>
    <property type="match status" value="1"/>
</dbReference>
<dbReference type="InterPro" id="IPR036770">
    <property type="entry name" value="Ankyrin_rpt-contain_sf"/>
</dbReference>
<feature type="repeat" description="ANK" evidence="3">
    <location>
        <begin position="166"/>
        <end position="198"/>
    </location>
</feature>
<evidence type="ECO:0000256" key="3">
    <source>
        <dbReference type="PROSITE-ProRule" id="PRU00023"/>
    </source>
</evidence>
<feature type="compositionally biased region" description="Polar residues" evidence="4">
    <location>
        <begin position="267"/>
        <end position="282"/>
    </location>
</feature>
<dbReference type="InterPro" id="IPR033635">
    <property type="entry name" value="ANKS1/Caskin"/>
</dbReference>
<keyword evidence="2 3" id="KW-0040">ANK repeat</keyword>
<dbReference type="PROSITE" id="PS50088">
    <property type="entry name" value="ANK_REPEAT"/>
    <property type="match status" value="4"/>
</dbReference>
<dbReference type="PANTHER" id="PTHR24174">
    <property type="entry name" value="ANKYRIN REPEAT AND STERILE ALPHA MOTIF DOMAIN-CONTAINING PROTEIN 1"/>
    <property type="match status" value="1"/>
</dbReference>
<evidence type="ECO:0000259" key="5">
    <source>
        <dbReference type="PROSITE" id="PS50105"/>
    </source>
</evidence>
<feature type="compositionally biased region" description="Low complexity" evidence="4">
    <location>
        <begin position="376"/>
        <end position="387"/>
    </location>
</feature>
<feature type="repeat" description="ANK" evidence="3">
    <location>
        <begin position="42"/>
        <end position="74"/>
    </location>
</feature>
<keyword evidence="1" id="KW-0677">Repeat</keyword>
<feature type="region of interest" description="Disordered" evidence="4">
    <location>
        <begin position="260"/>
        <end position="320"/>
    </location>
</feature>
<feature type="repeat" description="ANK" evidence="3">
    <location>
        <begin position="76"/>
        <end position="98"/>
    </location>
</feature>
<dbReference type="PROSITE" id="PS50105">
    <property type="entry name" value="SAM_DOMAIN"/>
    <property type="match status" value="1"/>
</dbReference>
<dbReference type="WBParaSite" id="scaffold7397_cov157.g11981">
    <property type="protein sequence ID" value="scaffold7397_cov157.g11981"/>
    <property type="gene ID" value="scaffold7397_cov157.g11981"/>
</dbReference>
<evidence type="ECO:0000313" key="6">
    <source>
        <dbReference type="Proteomes" id="UP000887561"/>
    </source>
</evidence>
<dbReference type="Pfam" id="PF12796">
    <property type="entry name" value="Ank_2"/>
    <property type="match status" value="2"/>
</dbReference>
<name>A0A915N6U3_MELJA</name>
<reference evidence="7" key="1">
    <citation type="submission" date="2022-11" db="UniProtKB">
        <authorList>
            <consortium name="WormBaseParasite"/>
        </authorList>
    </citation>
    <scope>IDENTIFICATION</scope>
</reference>